<sequence length="304" mass="34768">MTTRAPSNKSFEYRTRLTDNRIWDNFALRQGDVIVATPPKCGTTWTQALVLSLLFEKPGMDKVMNDLSVWLDPAFRDQLPIARMFEAQSHRRCIKTHTPFDGIPFDPGCTYIAVYRHPIDAHFSMRRHVFNLKEDLIQDRFPDEAAASFALFLGATDREEMADGITLEAIVHHFKLFKSNIQHPNIHIFHYADMRRDLLSHTRKLASALGLDLDDEKLAAIEDSMQFESMQANARATAREDTQRSATFKDPAAFFDSASSRKWEGKLSENDIRAFHKRLAELLPEDDARWLQFGGELPAQDAAL</sequence>
<keyword evidence="5" id="KW-1185">Reference proteome</keyword>
<comment type="caution">
    <text evidence="4">The sequence shown here is derived from an EMBL/GenBank/DDBJ whole genome shotgun (WGS) entry which is preliminary data.</text>
</comment>
<feature type="domain" description="Sulfotransferase" evidence="3">
    <location>
        <begin position="31"/>
        <end position="282"/>
    </location>
</feature>
<evidence type="ECO:0000313" key="4">
    <source>
        <dbReference type="EMBL" id="MFD1194505.1"/>
    </source>
</evidence>
<dbReference type="EMBL" id="JBHTKR010000003">
    <property type="protein sequence ID" value="MFD1194505.1"/>
    <property type="molecule type" value="Genomic_DNA"/>
</dbReference>
<protein>
    <submittedName>
        <fullName evidence="4">Sulfotransferase domain-containing protein</fullName>
    </submittedName>
</protein>
<keyword evidence="2" id="KW-0808">Transferase</keyword>
<dbReference type="Gene3D" id="3.40.50.300">
    <property type="entry name" value="P-loop containing nucleotide triphosphate hydrolases"/>
    <property type="match status" value="1"/>
</dbReference>
<dbReference type="InterPro" id="IPR027417">
    <property type="entry name" value="P-loop_NTPase"/>
</dbReference>
<name>A0ABW3TBE5_9RHOB</name>
<dbReference type="InterPro" id="IPR000863">
    <property type="entry name" value="Sulfotransferase_dom"/>
</dbReference>
<dbReference type="Proteomes" id="UP001597151">
    <property type="component" value="Unassembled WGS sequence"/>
</dbReference>
<accession>A0ABW3TBE5</accession>
<gene>
    <name evidence="4" type="ORF">ACFQ3C_07475</name>
</gene>
<dbReference type="PANTHER" id="PTHR11783">
    <property type="entry name" value="SULFOTRANSFERASE SULT"/>
    <property type="match status" value="1"/>
</dbReference>
<dbReference type="SUPFAM" id="SSF52540">
    <property type="entry name" value="P-loop containing nucleoside triphosphate hydrolases"/>
    <property type="match status" value="1"/>
</dbReference>
<organism evidence="4 5">
    <name type="scientific">Seohaeicola saemankumensis</name>
    <dbReference type="NCBI Taxonomy" id="481181"/>
    <lineage>
        <taxon>Bacteria</taxon>
        <taxon>Pseudomonadati</taxon>
        <taxon>Pseudomonadota</taxon>
        <taxon>Alphaproteobacteria</taxon>
        <taxon>Rhodobacterales</taxon>
        <taxon>Roseobacteraceae</taxon>
        <taxon>Seohaeicola</taxon>
    </lineage>
</organism>
<evidence type="ECO:0000259" key="3">
    <source>
        <dbReference type="Pfam" id="PF00685"/>
    </source>
</evidence>
<evidence type="ECO:0000313" key="5">
    <source>
        <dbReference type="Proteomes" id="UP001597151"/>
    </source>
</evidence>
<proteinExistence type="inferred from homology"/>
<reference evidence="5" key="1">
    <citation type="journal article" date="2019" name="Int. J. Syst. Evol. Microbiol.">
        <title>The Global Catalogue of Microorganisms (GCM) 10K type strain sequencing project: providing services to taxonomists for standard genome sequencing and annotation.</title>
        <authorList>
            <consortium name="The Broad Institute Genomics Platform"/>
            <consortium name="The Broad Institute Genome Sequencing Center for Infectious Disease"/>
            <person name="Wu L."/>
            <person name="Ma J."/>
        </authorList>
    </citation>
    <scope>NUCLEOTIDE SEQUENCE [LARGE SCALE GENOMIC DNA]</scope>
    <source>
        <strain evidence="5">CCUG 55328</strain>
    </source>
</reference>
<dbReference type="RefSeq" id="WP_380790060.1">
    <property type="nucleotide sequence ID" value="NZ_JBHTKR010000003.1"/>
</dbReference>
<evidence type="ECO:0000256" key="2">
    <source>
        <dbReference type="ARBA" id="ARBA00022679"/>
    </source>
</evidence>
<comment type="similarity">
    <text evidence="1">Belongs to the sulfotransferase 1 family.</text>
</comment>
<evidence type="ECO:0000256" key="1">
    <source>
        <dbReference type="ARBA" id="ARBA00005771"/>
    </source>
</evidence>
<dbReference type="Pfam" id="PF00685">
    <property type="entry name" value="Sulfotransfer_1"/>
    <property type="match status" value="1"/>
</dbReference>